<feature type="compositionally biased region" description="Low complexity" evidence="1">
    <location>
        <begin position="328"/>
        <end position="337"/>
    </location>
</feature>
<feature type="region of interest" description="Disordered" evidence="1">
    <location>
        <begin position="324"/>
        <end position="392"/>
    </location>
</feature>
<gene>
    <name evidence="2" type="ORF">Sango_2720500</name>
</gene>
<comment type="caution">
    <text evidence="2">The sequence shown here is derived from an EMBL/GenBank/DDBJ whole genome shotgun (WGS) entry which is preliminary data.</text>
</comment>
<organism evidence="2 3">
    <name type="scientific">Sesamum angolense</name>
    <dbReference type="NCBI Taxonomy" id="2727404"/>
    <lineage>
        <taxon>Eukaryota</taxon>
        <taxon>Viridiplantae</taxon>
        <taxon>Streptophyta</taxon>
        <taxon>Embryophyta</taxon>
        <taxon>Tracheophyta</taxon>
        <taxon>Spermatophyta</taxon>
        <taxon>Magnoliopsida</taxon>
        <taxon>eudicotyledons</taxon>
        <taxon>Gunneridae</taxon>
        <taxon>Pentapetalae</taxon>
        <taxon>asterids</taxon>
        <taxon>lamiids</taxon>
        <taxon>Lamiales</taxon>
        <taxon>Pedaliaceae</taxon>
        <taxon>Sesamum</taxon>
    </lineage>
</organism>
<sequence>MMSACIAKEMGFGRGSAHNSSPIQVLERSRRLSKDEMIQRLCDGKAVSAEAVGSLNINQRISTPERYGFVGLTSQLDNNLKTYKKAMLDIDSTKWLEARKSKMDSMGSNQVRTLVDPPKGLKPVACKWVYKRKLGADGEVTAFKAKLVAKGYTVCHSSMMRRGLAVHRPRPDSGMHDHHQRHYFPHRPRGITLASRMRGHYPHPLANISQIPQEHQLFSFQKLKPVGQTIVAGQLLEFWASPKFQAQTVKNEVNRAANPKAAATIYCDGLSSVGAHKRKLGEVSSSEEPAPSSQASVTPNEQQLWISAVKRGRVFDLRFEAHHTIAGSSQPSNSTTPTPSPPQPQSDDLRDRVQMIQRYIRSRDPDWPDHIVPQPPVDPPPPPVSATMSMLPQMTMI</sequence>
<proteinExistence type="predicted"/>
<dbReference type="Proteomes" id="UP001289374">
    <property type="component" value="Unassembled WGS sequence"/>
</dbReference>
<name>A0AAE1W353_9LAMI</name>
<reference evidence="2" key="1">
    <citation type="submission" date="2020-06" db="EMBL/GenBank/DDBJ databases">
        <authorList>
            <person name="Li T."/>
            <person name="Hu X."/>
            <person name="Zhang T."/>
            <person name="Song X."/>
            <person name="Zhang H."/>
            <person name="Dai N."/>
            <person name="Sheng W."/>
            <person name="Hou X."/>
            <person name="Wei L."/>
        </authorList>
    </citation>
    <scope>NUCLEOTIDE SEQUENCE</scope>
    <source>
        <strain evidence="2">K16</strain>
        <tissue evidence="2">Leaf</tissue>
    </source>
</reference>
<keyword evidence="3" id="KW-1185">Reference proteome</keyword>
<evidence type="ECO:0000256" key="1">
    <source>
        <dbReference type="SAM" id="MobiDB-lite"/>
    </source>
</evidence>
<dbReference type="EMBL" id="JACGWL010000016">
    <property type="protein sequence ID" value="KAK4385965.1"/>
    <property type="molecule type" value="Genomic_DNA"/>
</dbReference>
<feature type="compositionally biased region" description="Pro residues" evidence="1">
    <location>
        <begin position="373"/>
        <end position="384"/>
    </location>
</feature>
<evidence type="ECO:0008006" key="4">
    <source>
        <dbReference type="Google" id="ProtNLM"/>
    </source>
</evidence>
<reference evidence="2" key="2">
    <citation type="journal article" date="2024" name="Plant">
        <title>Genomic evolution and insights into agronomic trait innovations of Sesamum species.</title>
        <authorList>
            <person name="Miao H."/>
            <person name="Wang L."/>
            <person name="Qu L."/>
            <person name="Liu H."/>
            <person name="Sun Y."/>
            <person name="Le M."/>
            <person name="Wang Q."/>
            <person name="Wei S."/>
            <person name="Zheng Y."/>
            <person name="Lin W."/>
            <person name="Duan Y."/>
            <person name="Cao H."/>
            <person name="Xiong S."/>
            <person name="Wang X."/>
            <person name="Wei L."/>
            <person name="Li C."/>
            <person name="Ma Q."/>
            <person name="Ju M."/>
            <person name="Zhao R."/>
            <person name="Li G."/>
            <person name="Mu C."/>
            <person name="Tian Q."/>
            <person name="Mei H."/>
            <person name="Zhang T."/>
            <person name="Gao T."/>
            <person name="Zhang H."/>
        </authorList>
    </citation>
    <scope>NUCLEOTIDE SEQUENCE</scope>
    <source>
        <strain evidence="2">K16</strain>
    </source>
</reference>
<accession>A0AAE1W353</accession>
<protein>
    <recommendedName>
        <fullName evidence="4">Reverse transcriptase Ty1/copia-type domain-containing protein</fullName>
    </recommendedName>
</protein>
<feature type="region of interest" description="Disordered" evidence="1">
    <location>
        <begin position="279"/>
        <end position="300"/>
    </location>
</feature>
<evidence type="ECO:0000313" key="3">
    <source>
        <dbReference type="Proteomes" id="UP001289374"/>
    </source>
</evidence>
<evidence type="ECO:0000313" key="2">
    <source>
        <dbReference type="EMBL" id="KAK4385965.1"/>
    </source>
</evidence>
<feature type="compositionally biased region" description="Low complexity" evidence="1">
    <location>
        <begin position="283"/>
        <end position="297"/>
    </location>
</feature>
<dbReference type="AlphaFoldDB" id="A0AAE1W353"/>